<gene>
    <name evidence="1" type="ORF">GCM10009533_42430</name>
</gene>
<dbReference type="RefSeq" id="WP_009946146.1">
    <property type="nucleotide sequence ID" value="NZ_BAAAGS010000029.1"/>
</dbReference>
<sequence length="108" mass="11436">MLDPETGDVTVTIPADLAAKLSGAYEAWRAALDDVDASGVDTDPTHLAALWRARSRTELALADVYGELAYSVGPFVPLINAVFRGVDACRGAADRYVGIAERLEGRAS</sequence>
<organism evidence="1 2">
    <name type="scientific">Saccharopolyspora erythraea</name>
    <name type="common">Streptomyces erythraeus</name>
    <dbReference type="NCBI Taxonomy" id="1836"/>
    <lineage>
        <taxon>Bacteria</taxon>
        <taxon>Bacillati</taxon>
        <taxon>Actinomycetota</taxon>
        <taxon>Actinomycetes</taxon>
        <taxon>Pseudonocardiales</taxon>
        <taxon>Pseudonocardiaceae</taxon>
        <taxon>Saccharopolyspora</taxon>
    </lineage>
</organism>
<name>A0ABN1DAR1_SACER</name>
<dbReference type="Proteomes" id="UP001500729">
    <property type="component" value="Unassembled WGS sequence"/>
</dbReference>
<accession>A0ABN1DAR1</accession>
<evidence type="ECO:0000313" key="1">
    <source>
        <dbReference type="EMBL" id="GAA0538743.1"/>
    </source>
</evidence>
<evidence type="ECO:0000313" key="2">
    <source>
        <dbReference type="Proteomes" id="UP001500729"/>
    </source>
</evidence>
<proteinExistence type="predicted"/>
<keyword evidence="2" id="KW-1185">Reference proteome</keyword>
<comment type="caution">
    <text evidence="1">The sequence shown here is derived from an EMBL/GenBank/DDBJ whole genome shotgun (WGS) entry which is preliminary data.</text>
</comment>
<protein>
    <recommendedName>
        <fullName evidence="3">PE-PGRS family protein</fullName>
    </recommendedName>
</protein>
<dbReference type="EMBL" id="BAAAGS010000029">
    <property type="protein sequence ID" value="GAA0538743.1"/>
    <property type="molecule type" value="Genomic_DNA"/>
</dbReference>
<evidence type="ECO:0008006" key="3">
    <source>
        <dbReference type="Google" id="ProtNLM"/>
    </source>
</evidence>
<reference evidence="1 2" key="1">
    <citation type="journal article" date="2019" name="Int. J. Syst. Evol. Microbiol.">
        <title>The Global Catalogue of Microorganisms (GCM) 10K type strain sequencing project: providing services to taxonomists for standard genome sequencing and annotation.</title>
        <authorList>
            <consortium name="The Broad Institute Genomics Platform"/>
            <consortium name="The Broad Institute Genome Sequencing Center for Infectious Disease"/>
            <person name="Wu L."/>
            <person name="Ma J."/>
        </authorList>
    </citation>
    <scope>NUCLEOTIDE SEQUENCE [LARGE SCALE GENOMIC DNA]</scope>
    <source>
        <strain evidence="1 2">JCM 10303</strain>
    </source>
</reference>